<reference evidence="1 3" key="1">
    <citation type="submission" date="2014-03" db="EMBL/GenBank/DDBJ databases">
        <title>Complete genome sequence of a deeply braunched marine Bacteroidia bacterium Draconibacterium orientale type strain FH5T.</title>
        <authorList>
            <person name="Li X."/>
            <person name="Wang X."/>
            <person name="Xie Z."/>
            <person name="Du Z."/>
            <person name="Chen G."/>
        </authorList>
    </citation>
    <scope>NUCLEOTIDE SEQUENCE [LARGE SCALE GENOMIC DNA]</scope>
    <source>
        <strain evidence="1 3">FH5</strain>
    </source>
</reference>
<name>X5DNC8_9BACT</name>
<dbReference type="EMBL" id="CP007451">
    <property type="protein sequence ID" value="AHW62127.1"/>
    <property type="molecule type" value="Genomic_DNA"/>
</dbReference>
<protein>
    <submittedName>
        <fullName evidence="2">Uncharacterized protein</fullName>
    </submittedName>
</protein>
<evidence type="ECO:0000313" key="1">
    <source>
        <dbReference type="EMBL" id="AHW62127.1"/>
    </source>
</evidence>
<dbReference type="HOGENOM" id="CLU_2616328_0_0_10"/>
<organism evidence="2 4">
    <name type="scientific">Draconibacterium orientale</name>
    <dbReference type="NCBI Taxonomy" id="1168034"/>
    <lineage>
        <taxon>Bacteria</taxon>
        <taxon>Pseudomonadati</taxon>
        <taxon>Bacteroidota</taxon>
        <taxon>Bacteroidia</taxon>
        <taxon>Marinilabiliales</taxon>
        <taxon>Prolixibacteraceae</taxon>
        <taxon>Draconibacterium</taxon>
    </lineage>
</organism>
<dbReference type="STRING" id="1168034.FH5T_15880"/>
<dbReference type="RefSeq" id="WP_038560513.1">
    <property type="nucleotide sequence ID" value="NZ_FOHT01000005.1"/>
</dbReference>
<evidence type="ECO:0000313" key="3">
    <source>
        <dbReference type="Proteomes" id="UP000023772"/>
    </source>
</evidence>
<reference evidence="2 4" key="2">
    <citation type="submission" date="2016-10" db="EMBL/GenBank/DDBJ databases">
        <authorList>
            <person name="de Groot N.N."/>
        </authorList>
    </citation>
    <scope>NUCLEOTIDE SEQUENCE [LARGE SCALE GENOMIC DNA]</scope>
    <source>
        <strain evidence="2 4">DSM 25947</strain>
    </source>
</reference>
<dbReference type="KEGG" id="dori:FH5T_15880"/>
<dbReference type="Proteomes" id="UP000181981">
    <property type="component" value="Unassembled WGS sequence"/>
</dbReference>
<proteinExistence type="predicted"/>
<sequence length="78" mass="8955">MATKKNKEFADLIAPFTACPFEKVEVDCPFSDFGNHKGLDEILKLIDQLPDEKLISLREHHKTCQEWKIEKGEAIVNI</sequence>
<keyword evidence="3" id="KW-1185">Reference proteome</keyword>
<accession>X5DNC8</accession>
<gene>
    <name evidence="1" type="ORF">FH5T_15880</name>
    <name evidence="2" type="ORF">SAMN05444285_10593</name>
</gene>
<dbReference type="AlphaFoldDB" id="X5DNC8"/>
<dbReference type="Proteomes" id="UP000023772">
    <property type="component" value="Chromosome"/>
</dbReference>
<evidence type="ECO:0000313" key="2">
    <source>
        <dbReference type="EMBL" id="SET05682.1"/>
    </source>
</evidence>
<dbReference type="EMBL" id="FOHT01000005">
    <property type="protein sequence ID" value="SET05682.1"/>
    <property type="molecule type" value="Genomic_DNA"/>
</dbReference>
<evidence type="ECO:0000313" key="4">
    <source>
        <dbReference type="Proteomes" id="UP000181981"/>
    </source>
</evidence>